<dbReference type="GO" id="GO:0004781">
    <property type="term" value="F:sulfate adenylyltransferase (ATP) activity"/>
    <property type="evidence" value="ECO:0007669"/>
    <property type="project" value="UniProtKB-EC"/>
</dbReference>
<comment type="subcellular location">
    <subcellularLocation>
        <location evidence="1">Plastid</location>
        <location evidence="1">Chloroplast</location>
    </subcellularLocation>
</comment>
<dbReference type="OrthoDB" id="506431at2759"/>
<gene>
    <name evidence="15" type="ORF">SASPL_116616</name>
</gene>
<reference evidence="15" key="1">
    <citation type="submission" date="2018-01" db="EMBL/GenBank/DDBJ databases">
        <authorList>
            <person name="Mao J.F."/>
        </authorList>
    </citation>
    <scope>NUCLEOTIDE SEQUENCE</scope>
    <source>
        <strain evidence="15">Huo1</strain>
        <tissue evidence="15">Leaf</tissue>
    </source>
</reference>
<evidence type="ECO:0000256" key="3">
    <source>
        <dbReference type="ARBA" id="ARBA00012391"/>
    </source>
</evidence>
<comment type="similarity">
    <text evidence="11">Belongs to the sulfate adenylyltransferase family.</text>
</comment>
<dbReference type="InterPro" id="IPR024951">
    <property type="entry name" value="Sulfurylase_cat_dom"/>
</dbReference>
<proteinExistence type="inferred from homology"/>
<dbReference type="NCBIfam" id="TIGR00339">
    <property type="entry name" value="sopT"/>
    <property type="match status" value="1"/>
</dbReference>
<dbReference type="GO" id="GO:0005524">
    <property type="term" value="F:ATP binding"/>
    <property type="evidence" value="ECO:0007669"/>
    <property type="project" value="UniProtKB-KW"/>
</dbReference>
<dbReference type="Pfam" id="PF14306">
    <property type="entry name" value="PUA_2"/>
    <property type="match status" value="1"/>
</dbReference>
<evidence type="ECO:0000256" key="8">
    <source>
        <dbReference type="ARBA" id="ARBA00022741"/>
    </source>
</evidence>
<evidence type="ECO:0000313" key="16">
    <source>
        <dbReference type="Proteomes" id="UP000298416"/>
    </source>
</evidence>
<evidence type="ECO:0000256" key="11">
    <source>
        <dbReference type="ARBA" id="ARBA00037980"/>
    </source>
</evidence>
<dbReference type="Gene3D" id="3.10.400.10">
    <property type="entry name" value="Sulfate adenylyltransferase"/>
    <property type="match status" value="1"/>
</dbReference>
<evidence type="ECO:0000256" key="10">
    <source>
        <dbReference type="ARBA" id="ARBA00022946"/>
    </source>
</evidence>
<evidence type="ECO:0000256" key="1">
    <source>
        <dbReference type="ARBA" id="ARBA00004229"/>
    </source>
</evidence>
<evidence type="ECO:0000256" key="12">
    <source>
        <dbReference type="ARBA" id="ARBA00049370"/>
    </source>
</evidence>
<accession>A0A8X8XWF6</accession>
<dbReference type="AlphaFoldDB" id="A0A8X8XWF6"/>
<evidence type="ECO:0000256" key="9">
    <source>
        <dbReference type="ARBA" id="ARBA00022840"/>
    </source>
</evidence>
<dbReference type="SUPFAM" id="SSF52374">
    <property type="entry name" value="Nucleotidylyl transferase"/>
    <property type="match status" value="1"/>
</dbReference>
<dbReference type="FunFam" id="3.40.50.620:FF:000006">
    <property type="entry name" value="bifunctional 3'-phosphoadenosine 5'-phosphosulfate synthase 1"/>
    <property type="match status" value="1"/>
</dbReference>
<evidence type="ECO:0000256" key="2">
    <source>
        <dbReference type="ARBA" id="ARBA00005048"/>
    </source>
</evidence>
<dbReference type="CDD" id="cd00517">
    <property type="entry name" value="ATPS"/>
    <property type="match status" value="1"/>
</dbReference>
<keyword evidence="4" id="KW-0150">Chloroplast</keyword>
<evidence type="ECO:0000256" key="7">
    <source>
        <dbReference type="ARBA" id="ARBA00022695"/>
    </source>
</evidence>
<comment type="caution">
    <text evidence="15">The sequence shown here is derived from an EMBL/GenBank/DDBJ whole genome shotgun (WGS) entry which is preliminary data.</text>
</comment>
<dbReference type="FunFam" id="3.10.400.10:FF:000002">
    <property type="entry name" value="ATP sulfurylase 2"/>
    <property type="match status" value="1"/>
</dbReference>
<dbReference type="PANTHER" id="PTHR11055:SF41">
    <property type="entry name" value="SULFATE ADENYLYLTRANSFERASE"/>
    <property type="match status" value="1"/>
</dbReference>
<dbReference type="InterPro" id="IPR002650">
    <property type="entry name" value="Sulphate_adenylyltransferase"/>
</dbReference>
<dbReference type="SUPFAM" id="SSF88697">
    <property type="entry name" value="PUA domain-like"/>
    <property type="match status" value="1"/>
</dbReference>
<keyword evidence="6" id="KW-0808">Transferase</keyword>
<comment type="catalytic activity">
    <reaction evidence="12">
        <text>sulfate + ATP + H(+) = adenosine 5'-phosphosulfate + diphosphate</text>
        <dbReference type="Rhea" id="RHEA:18133"/>
        <dbReference type="ChEBI" id="CHEBI:15378"/>
        <dbReference type="ChEBI" id="CHEBI:16189"/>
        <dbReference type="ChEBI" id="CHEBI:30616"/>
        <dbReference type="ChEBI" id="CHEBI:33019"/>
        <dbReference type="ChEBI" id="CHEBI:58243"/>
        <dbReference type="EC" id="2.7.7.4"/>
    </reaction>
</comment>
<name>A0A8X8XWF6_SALSN</name>
<dbReference type="EMBL" id="PNBA02000006">
    <property type="protein sequence ID" value="KAG6420099.1"/>
    <property type="molecule type" value="Genomic_DNA"/>
</dbReference>
<dbReference type="InterPro" id="IPR014729">
    <property type="entry name" value="Rossmann-like_a/b/a_fold"/>
</dbReference>
<dbReference type="PANTHER" id="PTHR11055">
    <property type="entry name" value="BIFUNCTIONAL 3'-PHOSPHOADENOSINE 5'-PHOSPHOSULFATE SYNTHASE"/>
    <property type="match status" value="1"/>
</dbReference>
<feature type="domain" description="Sulphate adenylyltransferase catalytic" evidence="13">
    <location>
        <begin position="225"/>
        <end position="446"/>
    </location>
</feature>
<dbReference type="InterPro" id="IPR015947">
    <property type="entry name" value="PUA-like_sf"/>
</dbReference>
<reference evidence="15" key="2">
    <citation type="submission" date="2020-08" db="EMBL/GenBank/DDBJ databases">
        <title>Plant Genome Project.</title>
        <authorList>
            <person name="Zhang R.-G."/>
        </authorList>
    </citation>
    <scope>NUCLEOTIDE SEQUENCE</scope>
    <source>
        <strain evidence="15">Huo1</strain>
        <tissue evidence="15">Leaf</tissue>
    </source>
</reference>
<sequence>MAAKASLHLKASPHSISKLPKPYSPAAASAVALPIRRLRGATLSATRISASLIDPDGGRLVELFVPESEKGSKLKAANELPRIKLTGIDLQWVHVLSEGWASPLKGFMREAEFLQTLHFNAIRLENGSVVNMSVPIVLAIDDAEKSRVGSSASVALVDERDDVVAVLSNIEIYKHNKEERIARTWGTTAPGLPYVDETITHAGNWLVGGDLEVINPVKYEDGLDRFRLSPAELRDEFERRNADAVFAFQLRNPVHNGHALLMTDTRRRLLEMGYKNPVLLLHPLGGYTKADDVPLSWRMKQHEKVLEDGVLDPETTVVSIFPSPMHYAGPTEVQWHAKARINAGANFYIVGRDPAGMGHPLEKRDLYDADHGKKVLSMAPGLERLNILPFKVAAYDKTQNKMAFFDPTRAQDFVFISGTKMRTLAKNKESPPDGFMCPGGWKVLVDYYDSLSLSDNGRVPEPIPA</sequence>
<comment type="pathway">
    <text evidence="2">Sulfur metabolism; hydrogen sulfide biosynthesis; sulfite from sulfate: step 1/3.</text>
</comment>
<evidence type="ECO:0000256" key="5">
    <source>
        <dbReference type="ARBA" id="ARBA00022640"/>
    </source>
</evidence>
<dbReference type="Proteomes" id="UP000298416">
    <property type="component" value="Unassembled WGS sequence"/>
</dbReference>
<dbReference type="GO" id="GO:0000103">
    <property type="term" value="P:sulfate assimilation"/>
    <property type="evidence" value="ECO:0007669"/>
    <property type="project" value="InterPro"/>
</dbReference>
<keyword evidence="16" id="KW-1185">Reference proteome</keyword>
<dbReference type="InterPro" id="IPR025980">
    <property type="entry name" value="ATP-Sase_PUA-like_dom"/>
</dbReference>
<evidence type="ECO:0000313" key="15">
    <source>
        <dbReference type="EMBL" id="KAG6420099.1"/>
    </source>
</evidence>
<dbReference type="Pfam" id="PF01747">
    <property type="entry name" value="ATP-sulfurylase"/>
    <property type="match status" value="1"/>
</dbReference>
<evidence type="ECO:0000256" key="6">
    <source>
        <dbReference type="ARBA" id="ARBA00022679"/>
    </source>
</evidence>
<dbReference type="EC" id="2.7.7.4" evidence="3"/>
<organism evidence="15">
    <name type="scientific">Salvia splendens</name>
    <name type="common">Scarlet sage</name>
    <dbReference type="NCBI Taxonomy" id="180675"/>
    <lineage>
        <taxon>Eukaryota</taxon>
        <taxon>Viridiplantae</taxon>
        <taxon>Streptophyta</taxon>
        <taxon>Embryophyta</taxon>
        <taxon>Tracheophyta</taxon>
        <taxon>Spermatophyta</taxon>
        <taxon>Magnoliopsida</taxon>
        <taxon>eudicotyledons</taxon>
        <taxon>Gunneridae</taxon>
        <taxon>Pentapetalae</taxon>
        <taxon>asterids</taxon>
        <taxon>lamiids</taxon>
        <taxon>Lamiales</taxon>
        <taxon>Lamiaceae</taxon>
        <taxon>Nepetoideae</taxon>
        <taxon>Mentheae</taxon>
        <taxon>Salviinae</taxon>
        <taxon>Salvia</taxon>
        <taxon>Salvia subgen. Calosphace</taxon>
        <taxon>core Calosphace</taxon>
    </lineage>
</organism>
<dbReference type="GO" id="GO:0009507">
    <property type="term" value="C:chloroplast"/>
    <property type="evidence" value="ECO:0007669"/>
    <property type="project" value="UniProtKB-SubCell"/>
</dbReference>
<protein>
    <recommendedName>
        <fullName evidence="3">sulfate adenylyltransferase</fullName>
        <ecNumber evidence="3">2.7.7.4</ecNumber>
    </recommendedName>
</protein>
<keyword evidence="5" id="KW-0934">Plastid</keyword>
<keyword evidence="9" id="KW-0067">ATP-binding</keyword>
<evidence type="ECO:0000259" key="14">
    <source>
        <dbReference type="Pfam" id="PF14306"/>
    </source>
</evidence>
<dbReference type="Gene3D" id="3.40.50.620">
    <property type="entry name" value="HUPs"/>
    <property type="match status" value="1"/>
</dbReference>
<feature type="domain" description="ATP-sulfurylase PUA-like" evidence="14">
    <location>
        <begin position="53"/>
        <end position="215"/>
    </location>
</feature>
<evidence type="ECO:0000259" key="13">
    <source>
        <dbReference type="Pfam" id="PF01747"/>
    </source>
</evidence>
<keyword evidence="8" id="KW-0547">Nucleotide-binding</keyword>
<dbReference type="GO" id="GO:0004020">
    <property type="term" value="F:adenylylsulfate kinase activity"/>
    <property type="evidence" value="ECO:0007669"/>
    <property type="project" value="TreeGrafter"/>
</dbReference>
<keyword evidence="10" id="KW-0809">Transit peptide</keyword>
<keyword evidence="7" id="KW-0548">Nucleotidyltransferase</keyword>
<evidence type="ECO:0000256" key="4">
    <source>
        <dbReference type="ARBA" id="ARBA00022528"/>
    </source>
</evidence>